<keyword evidence="1" id="KW-0418">Kinase</keyword>
<dbReference type="SUPFAM" id="SSF52540">
    <property type="entry name" value="P-loop containing nucleoside triphosphate hydrolases"/>
    <property type="match status" value="1"/>
</dbReference>
<gene>
    <name evidence="1" type="ORF">B0I32_118252</name>
</gene>
<comment type="caution">
    <text evidence="1">The sequence shown here is derived from an EMBL/GenBank/DDBJ whole genome shotgun (WGS) entry which is preliminary data.</text>
</comment>
<dbReference type="Gene3D" id="3.40.50.300">
    <property type="entry name" value="P-loop containing nucleotide triphosphate hydrolases"/>
    <property type="match status" value="1"/>
</dbReference>
<dbReference type="InterPro" id="IPR027417">
    <property type="entry name" value="P-loop_NTPase"/>
</dbReference>
<dbReference type="Pfam" id="PF13671">
    <property type="entry name" value="AAA_33"/>
    <property type="match status" value="1"/>
</dbReference>
<keyword evidence="2" id="KW-1185">Reference proteome</keyword>
<sequence length="191" mass="20913">MKGVVLITGVSAAGKSTVAQALAERLPRSAHVRGDTFRRMVVNGRADMTPDSAGSAEAADAADESVRQLHLRYRIAATAADMYFDAGFTPIVQDVIIGPDLERFTRMVHSRPLHVVVLVPDPAAVELRERARAKTGYGNGWTIAQLDAVLRKETPRIGLWLDTSRQSVEETVAEILSRMEEARIPLDPRLT</sequence>
<accession>A0A2T0MPZ8</accession>
<dbReference type="EMBL" id="PVNG01000018">
    <property type="protein sequence ID" value="PRX60108.1"/>
    <property type="molecule type" value="Genomic_DNA"/>
</dbReference>
<name>A0A2T0MPZ8_9ACTN</name>
<protein>
    <submittedName>
        <fullName evidence="1">Adenylylsulfate kinase-like enzyme</fullName>
    </submittedName>
</protein>
<evidence type="ECO:0000313" key="1">
    <source>
        <dbReference type="EMBL" id="PRX60108.1"/>
    </source>
</evidence>
<proteinExistence type="predicted"/>
<dbReference type="OrthoDB" id="9811893at2"/>
<dbReference type="Proteomes" id="UP000238312">
    <property type="component" value="Unassembled WGS sequence"/>
</dbReference>
<dbReference type="AlphaFoldDB" id="A0A2T0MPZ8"/>
<dbReference type="RefSeq" id="WP_106247617.1">
    <property type="nucleotide sequence ID" value="NZ_JBFAIL010000004.1"/>
</dbReference>
<organism evidence="1 2">
    <name type="scientific">Nonomuraea fuscirosea</name>
    <dbReference type="NCBI Taxonomy" id="1291556"/>
    <lineage>
        <taxon>Bacteria</taxon>
        <taxon>Bacillati</taxon>
        <taxon>Actinomycetota</taxon>
        <taxon>Actinomycetes</taxon>
        <taxon>Streptosporangiales</taxon>
        <taxon>Streptosporangiaceae</taxon>
        <taxon>Nonomuraea</taxon>
    </lineage>
</organism>
<reference evidence="1 2" key="1">
    <citation type="submission" date="2018-03" db="EMBL/GenBank/DDBJ databases">
        <title>Genomic Encyclopedia of Type Strains, Phase III (KMG-III): the genomes of soil and plant-associated and newly described type strains.</title>
        <authorList>
            <person name="Whitman W."/>
        </authorList>
    </citation>
    <scope>NUCLEOTIDE SEQUENCE [LARGE SCALE GENOMIC DNA]</scope>
    <source>
        <strain evidence="1 2">CGMCC 4.7104</strain>
    </source>
</reference>
<evidence type="ECO:0000313" key="2">
    <source>
        <dbReference type="Proteomes" id="UP000238312"/>
    </source>
</evidence>
<dbReference type="GO" id="GO:0016301">
    <property type="term" value="F:kinase activity"/>
    <property type="evidence" value="ECO:0007669"/>
    <property type="project" value="UniProtKB-KW"/>
</dbReference>
<keyword evidence="1" id="KW-0808">Transferase</keyword>